<dbReference type="InterPro" id="IPR009078">
    <property type="entry name" value="Ferritin-like_SF"/>
</dbReference>
<dbReference type="PANTHER" id="PTHR42782">
    <property type="entry name" value="SI:CH73-314G15.3"/>
    <property type="match status" value="1"/>
</dbReference>
<evidence type="ECO:0000313" key="2">
    <source>
        <dbReference type="Proteomes" id="UP001168540"/>
    </source>
</evidence>
<comment type="caution">
    <text evidence="1">The sequence shown here is derived from an EMBL/GenBank/DDBJ whole genome shotgun (WGS) entry which is preliminary data.</text>
</comment>
<accession>A0ABT7XKD4</accession>
<gene>
    <name evidence="1" type="ORF">QU481_04925</name>
</gene>
<proteinExistence type="predicted"/>
<dbReference type="RefSeq" id="WP_289828787.1">
    <property type="nucleotide sequence ID" value="NZ_JAUEDK010000006.1"/>
</dbReference>
<dbReference type="PANTHER" id="PTHR42782:SF4">
    <property type="entry name" value="DUF455 DOMAIN-CONTAINING PROTEIN"/>
    <property type="match status" value="1"/>
</dbReference>
<dbReference type="CDD" id="cd00657">
    <property type="entry name" value="Ferritin_like"/>
    <property type="match status" value="1"/>
</dbReference>
<dbReference type="SUPFAM" id="SSF47240">
    <property type="entry name" value="Ferritin-like"/>
    <property type="match status" value="1"/>
</dbReference>
<name>A0ABT7XKD4_9NEIS</name>
<organism evidence="1 2">
    <name type="scientific">Crenobacter oryzisoli</name>
    <dbReference type="NCBI Taxonomy" id="3056844"/>
    <lineage>
        <taxon>Bacteria</taxon>
        <taxon>Pseudomonadati</taxon>
        <taxon>Pseudomonadota</taxon>
        <taxon>Betaproteobacteria</taxon>
        <taxon>Neisseriales</taxon>
        <taxon>Neisseriaceae</taxon>
        <taxon>Crenobacter</taxon>
    </lineage>
</organism>
<protein>
    <submittedName>
        <fullName evidence="1">Ferritin-like domain-containing protein</fullName>
    </submittedName>
</protein>
<dbReference type="PIRSF" id="PIRSF012318">
    <property type="entry name" value="UCP012318"/>
    <property type="match status" value="1"/>
</dbReference>
<dbReference type="InterPro" id="IPR011197">
    <property type="entry name" value="UCP012318"/>
</dbReference>
<keyword evidence="2" id="KW-1185">Reference proteome</keyword>
<evidence type="ECO:0000313" key="1">
    <source>
        <dbReference type="EMBL" id="MDN0074233.1"/>
    </source>
</evidence>
<dbReference type="InterPro" id="IPR007402">
    <property type="entry name" value="DUF455"/>
</dbReference>
<reference evidence="1" key="1">
    <citation type="submission" date="2023-06" db="EMBL/GenBank/DDBJ databases">
        <authorList>
            <person name="Zhang S."/>
        </authorList>
    </citation>
    <scope>NUCLEOTIDE SEQUENCE</scope>
    <source>
        <strain evidence="1">SG2303</strain>
    </source>
</reference>
<sequence>MPNPTDIYPLIHRALMAEDIDTKLAEVAAQRAGWLDGSLRRVGDDTVVAVPVPGRPVRPTLVPSSQLLQRKLSTQEGHAALVHAIAHIEFNAINLALDAAWRFRDLPDAFLADWLQVAAEEAQHFAMLRERLQSLGFDYGDFPAHNGLWQMTCKTDHDPLVRMALVPRILEARGLDVTPGIQRKLTGIGDTATVAVLDVIYHDEVGHVQVGNYWFTRLCDERGMEPLATFRQLVADYDVYVFKGGFNREARLRAGFSEFELKMLEDFSVVRDPS</sequence>
<dbReference type="Pfam" id="PF04305">
    <property type="entry name" value="DUF455"/>
    <property type="match status" value="1"/>
</dbReference>
<dbReference type="Proteomes" id="UP001168540">
    <property type="component" value="Unassembled WGS sequence"/>
</dbReference>
<dbReference type="EMBL" id="JAUEDK010000006">
    <property type="protein sequence ID" value="MDN0074233.1"/>
    <property type="molecule type" value="Genomic_DNA"/>
</dbReference>